<dbReference type="AlphaFoldDB" id="A0A8K0K714"/>
<dbReference type="EMBL" id="KZ308437">
    <property type="protein sequence ID" value="KAG8229614.1"/>
    <property type="molecule type" value="Genomic_DNA"/>
</dbReference>
<keyword evidence="2" id="KW-1185">Reference proteome</keyword>
<name>A0A8K0K714_LADFU</name>
<gene>
    <name evidence="1" type="ORF">J437_LFUL002339</name>
</gene>
<evidence type="ECO:0000313" key="1">
    <source>
        <dbReference type="EMBL" id="KAG8229614.1"/>
    </source>
</evidence>
<proteinExistence type="predicted"/>
<protein>
    <submittedName>
        <fullName evidence="1">Uncharacterized protein</fullName>
    </submittedName>
</protein>
<sequence length="105" mass="11582">MSALAIMEDSIGGGKQMFYDDLVRTSQKSSKPDPLGHSLDHLSRGGTTCPIITPEANSLVCMTKYFEEEGFGDFEIQRPTTDIYYYISVRPTHVFNAPCGSQGEP</sequence>
<comment type="caution">
    <text evidence="1">The sequence shown here is derived from an EMBL/GenBank/DDBJ whole genome shotgun (WGS) entry which is preliminary data.</text>
</comment>
<evidence type="ECO:0000313" key="2">
    <source>
        <dbReference type="Proteomes" id="UP000792457"/>
    </source>
</evidence>
<reference evidence="1" key="1">
    <citation type="submission" date="2013-04" db="EMBL/GenBank/DDBJ databases">
        <authorList>
            <person name="Qu J."/>
            <person name="Murali S.C."/>
            <person name="Bandaranaike D."/>
            <person name="Bellair M."/>
            <person name="Blankenburg K."/>
            <person name="Chao H."/>
            <person name="Dinh H."/>
            <person name="Doddapaneni H."/>
            <person name="Downs B."/>
            <person name="Dugan-Rocha S."/>
            <person name="Elkadiri S."/>
            <person name="Gnanaolivu R.D."/>
            <person name="Hernandez B."/>
            <person name="Javaid M."/>
            <person name="Jayaseelan J.C."/>
            <person name="Lee S."/>
            <person name="Li M."/>
            <person name="Ming W."/>
            <person name="Munidasa M."/>
            <person name="Muniz J."/>
            <person name="Nguyen L."/>
            <person name="Ongeri F."/>
            <person name="Osuji N."/>
            <person name="Pu L.-L."/>
            <person name="Puazo M."/>
            <person name="Qu C."/>
            <person name="Quiroz J."/>
            <person name="Raj R."/>
            <person name="Weissenberger G."/>
            <person name="Xin Y."/>
            <person name="Zou X."/>
            <person name="Han Y."/>
            <person name="Richards S."/>
            <person name="Worley K."/>
            <person name="Muzny D."/>
            <person name="Gibbs R."/>
        </authorList>
    </citation>
    <scope>NUCLEOTIDE SEQUENCE</scope>
    <source>
        <strain evidence="1">Sampled in the wild</strain>
    </source>
</reference>
<reference evidence="1" key="2">
    <citation type="submission" date="2017-10" db="EMBL/GenBank/DDBJ databases">
        <title>Ladona fulva Genome sequencing and assembly.</title>
        <authorList>
            <person name="Murali S."/>
            <person name="Richards S."/>
            <person name="Bandaranaike D."/>
            <person name="Bellair M."/>
            <person name="Blankenburg K."/>
            <person name="Chao H."/>
            <person name="Dinh H."/>
            <person name="Doddapaneni H."/>
            <person name="Dugan-Rocha S."/>
            <person name="Elkadiri S."/>
            <person name="Gnanaolivu R."/>
            <person name="Hernandez B."/>
            <person name="Skinner E."/>
            <person name="Javaid M."/>
            <person name="Lee S."/>
            <person name="Li M."/>
            <person name="Ming W."/>
            <person name="Munidasa M."/>
            <person name="Muniz J."/>
            <person name="Nguyen L."/>
            <person name="Hughes D."/>
            <person name="Osuji N."/>
            <person name="Pu L.-L."/>
            <person name="Puazo M."/>
            <person name="Qu C."/>
            <person name="Quiroz J."/>
            <person name="Raj R."/>
            <person name="Weissenberger G."/>
            <person name="Xin Y."/>
            <person name="Zou X."/>
            <person name="Han Y."/>
            <person name="Worley K."/>
            <person name="Muzny D."/>
            <person name="Gibbs R."/>
        </authorList>
    </citation>
    <scope>NUCLEOTIDE SEQUENCE</scope>
    <source>
        <strain evidence="1">Sampled in the wild</strain>
    </source>
</reference>
<organism evidence="1 2">
    <name type="scientific">Ladona fulva</name>
    <name type="common">Scarce chaser dragonfly</name>
    <name type="synonym">Libellula fulva</name>
    <dbReference type="NCBI Taxonomy" id="123851"/>
    <lineage>
        <taxon>Eukaryota</taxon>
        <taxon>Metazoa</taxon>
        <taxon>Ecdysozoa</taxon>
        <taxon>Arthropoda</taxon>
        <taxon>Hexapoda</taxon>
        <taxon>Insecta</taxon>
        <taxon>Pterygota</taxon>
        <taxon>Palaeoptera</taxon>
        <taxon>Odonata</taxon>
        <taxon>Epiprocta</taxon>
        <taxon>Anisoptera</taxon>
        <taxon>Libelluloidea</taxon>
        <taxon>Libellulidae</taxon>
        <taxon>Ladona</taxon>
    </lineage>
</organism>
<accession>A0A8K0K714</accession>
<dbReference type="Proteomes" id="UP000792457">
    <property type="component" value="Unassembled WGS sequence"/>
</dbReference>